<dbReference type="Gene3D" id="3.30.1540.20">
    <property type="entry name" value="MutL, C-terminal domain, dimerisation subdomain"/>
    <property type="match status" value="1"/>
</dbReference>
<feature type="region of interest" description="Disordered" evidence="2">
    <location>
        <begin position="316"/>
        <end position="336"/>
    </location>
</feature>
<dbReference type="PANTHER" id="PTHR10073:SF47">
    <property type="entry name" value="DNA MISMATCH REPAIR PROTEIN MLH3"/>
    <property type="match status" value="1"/>
</dbReference>
<sequence>MPPSGDIYPLPPDVVAKIKSSTSITHLNGVVIELVKNALDANARTVLISVDFKRGSCIVEDDGDGIPRAEFEVDGGLGKAHHTSKFQSTSAYGHKGLFLASLASLSLVTVTSRHLQDATTSSVIFHHSKPVARLIPAPAHQNIRVGDHGTCVTVNDLFGNMPVRVKSRALALQRSDELEREWDSLRYSLVSLLLCSSQLSKLTFTDVERGKRFSIRPKNNNSVRNELDLERIGSILVQSGMIASRSMDAWHILSATVPDLSICAAISTMPSPSKKLQFISLGKEPVLPRNGSNLLFNEVNRLISLSDFGNTLSRDTSASVLSPVPGRSETSMTSRSWPKPVNKWPMFYVRIETSSAQSLCDDTEDVSPDSEKPLQRILDVLGVMIVEFLKQQKLRPRVSKRQTRSSERDEQSKVYTGQRNAETVVSFKKGADGLSAGETFGSRVRLPAFQRSQTVSSSPHFDGWSRVKSAKDLTNQTSEPQDRGNATNSQDLRENMQSRFLPERPRGGTRQHEENTSEAPTNDHIPWTDPQTGKRHMINGRTGQTLDPQDSSFGPRMRSGSRFAAPHTESHPETSRPDSTPATNSWVNNLLNAWENPTFRRTELPISNLEIGTDYLNAAGSSHNCLHSIDSLDATHVARFRGKLHRNSLAEATIIAQVDQKFILTKIEIGASEAGYRDSENVLVLVDQHAADERCRVEQLFEEMFLPMEESGEFNAVRTTEVDSITFSVGMSEQALFRKYLGFFGKWGVQYAVETTALGGTISVTTLPLLIAERCRLEHNVVIDLLRREIWTSEEDDRGPHNPSNKSLRTKYHGHGSFPFEDAEDAISENTSSHQWVQKMSGCPQGIIDLLNSRACRGAIMFNDPLSIDECNTLLSRLSRCAFPFQCAHGRPSMVPILDLRPEAETRAPVSDARIMAHEHEHDELGFLQAFKQRYGS</sequence>
<feature type="region of interest" description="Disordered" evidence="2">
    <location>
        <begin position="396"/>
        <end position="417"/>
    </location>
</feature>
<dbReference type="OrthoDB" id="429932at2759"/>
<dbReference type="InterPro" id="IPR037198">
    <property type="entry name" value="MutL_C_sf"/>
</dbReference>
<dbReference type="Pfam" id="PF13589">
    <property type="entry name" value="HATPase_c_3"/>
    <property type="match status" value="1"/>
</dbReference>
<gene>
    <name evidence="4" type="ORF">N7532_007558</name>
</gene>
<dbReference type="Gene3D" id="3.30.565.10">
    <property type="entry name" value="Histidine kinase-like ATPase, C-terminal domain"/>
    <property type="match status" value="1"/>
</dbReference>
<evidence type="ECO:0000313" key="4">
    <source>
        <dbReference type="EMBL" id="KAJ5095267.1"/>
    </source>
</evidence>
<dbReference type="InterPro" id="IPR038973">
    <property type="entry name" value="MutL/Mlh/Pms-like"/>
</dbReference>
<protein>
    <recommendedName>
        <fullName evidence="3">MutL C-terminal dimerisation domain-containing protein</fullName>
    </recommendedName>
</protein>
<dbReference type="Proteomes" id="UP001149074">
    <property type="component" value="Unassembled WGS sequence"/>
</dbReference>
<dbReference type="GeneID" id="81359030"/>
<dbReference type="RefSeq" id="XP_056473417.1">
    <property type="nucleotide sequence ID" value="XM_056620051.1"/>
</dbReference>
<dbReference type="SUPFAM" id="SSF55874">
    <property type="entry name" value="ATPase domain of HSP90 chaperone/DNA topoisomerase II/histidine kinase"/>
    <property type="match status" value="1"/>
</dbReference>
<evidence type="ECO:0000256" key="2">
    <source>
        <dbReference type="SAM" id="MobiDB-lite"/>
    </source>
</evidence>
<evidence type="ECO:0000313" key="5">
    <source>
        <dbReference type="Proteomes" id="UP001149074"/>
    </source>
</evidence>
<dbReference type="GO" id="GO:0140664">
    <property type="term" value="F:ATP-dependent DNA damage sensor activity"/>
    <property type="evidence" value="ECO:0007669"/>
    <property type="project" value="InterPro"/>
</dbReference>
<feature type="region of interest" description="Disordered" evidence="2">
    <location>
        <begin position="472"/>
        <end position="584"/>
    </location>
</feature>
<comment type="caution">
    <text evidence="4">The sequence shown here is derived from an EMBL/GenBank/DDBJ whole genome shotgun (WGS) entry which is preliminary data.</text>
</comment>
<comment type="similarity">
    <text evidence="1">Belongs to the DNA mismatch repair MutL/HexB family.</text>
</comment>
<name>A0A9W9K7R4_9EURO</name>
<feature type="compositionally biased region" description="Polar residues" evidence="2">
    <location>
        <begin position="541"/>
        <end position="552"/>
    </location>
</feature>
<dbReference type="SMART" id="SM00853">
    <property type="entry name" value="MutL_C"/>
    <property type="match status" value="1"/>
</dbReference>
<dbReference type="EMBL" id="JAPQKI010000006">
    <property type="protein sequence ID" value="KAJ5095267.1"/>
    <property type="molecule type" value="Genomic_DNA"/>
</dbReference>
<feature type="compositionally biased region" description="Polar residues" evidence="2">
    <location>
        <begin position="472"/>
        <end position="490"/>
    </location>
</feature>
<proteinExistence type="inferred from homology"/>
<accession>A0A9W9K7R4</accession>
<dbReference type="GO" id="GO:0005524">
    <property type="term" value="F:ATP binding"/>
    <property type="evidence" value="ECO:0007669"/>
    <property type="project" value="InterPro"/>
</dbReference>
<organism evidence="4 5">
    <name type="scientific">Penicillium argentinense</name>
    <dbReference type="NCBI Taxonomy" id="1131581"/>
    <lineage>
        <taxon>Eukaryota</taxon>
        <taxon>Fungi</taxon>
        <taxon>Dikarya</taxon>
        <taxon>Ascomycota</taxon>
        <taxon>Pezizomycotina</taxon>
        <taxon>Eurotiomycetes</taxon>
        <taxon>Eurotiomycetidae</taxon>
        <taxon>Eurotiales</taxon>
        <taxon>Aspergillaceae</taxon>
        <taxon>Penicillium</taxon>
    </lineage>
</organism>
<keyword evidence="5" id="KW-1185">Reference proteome</keyword>
<dbReference type="SUPFAM" id="SSF118116">
    <property type="entry name" value="DNA mismatch repair protein MutL"/>
    <property type="match status" value="1"/>
</dbReference>
<dbReference type="GO" id="GO:0006298">
    <property type="term" value="P:mismatch repair"/>
    <property type="evidence" value="ECO:0007669"/>
    <property type="project" value="InterPro"/>
</dbReference>
<dbReference type="GO" id="GO:0016887">
    <property type="term" value="F:ATP hydrolysis activity"/>
    <property type="evidence" value="ECO:0007669"/>
    <property type="project" value="InterPro"/>
</dbReference>
<dbReference type="InterPro" id="IPR014790">
    <property type="entry name" value="MutL_C"/>
</dbReference>
<feature type="compositionally biased region" description="Basic and acidic residues" evidence="2">
    <location>
        <begin position="491"/>
        <end position="515"/>
    </location>
</feature>
<reference evidence="4" key="1">
    <citation type="submission" date="2022-11" db="EMBL/GenBank/DDBJ databases">
        <authorList>
            <person name="Petersen C."/>
        </authorList>
    </citation>
    <scope>NUCLEOTIDE SEQUENCE</scope>
    <source>
        <strain evidence="4">IBT 30761</strain>
    </source>
</reference>
<dbReference type="PANTHER" id="PTHR10073">
    <property type="entry name" value="DNA MISMATCH REPAIR PROTEIN MLH, PMS, MUTL"/>
    <property type="match status" value="1"/>
</dbReference>
<feature type="domain" description="MutL C-terminal dimerisation" evidence="3">
    <location>
        <begin position="654"/>
        <end position="866"/>
    </location>
</feature>
<dbReference type="InterPro" id="IPR042120">
    <property type="entry name" value="MutL_C_dimsub"/>
</dbReference>
<reference evidence="4" key="2">
    <citation type="journal article" date="2023" name="IMA Fungus">
        <title>Comparative genomic study of the Penicillium genus elucidates a diverse pangenome and 15 lateral gene transfer events.</title>
        <authorList>
            <person name="Petersen C."/>
            <person name="Sorensen T."/>
            <person name="Nielsen M.R."/>
            <person name="Sondergaard T.E."/>
            <person name="Sorensen J.L."/>
            <person name="Fitzpatrick D.A."/>
            <person name="Frisvad J.C."/>
            <person name="Nielsen K.L."/>
        </authorList>
    </citation>
    <scope>NUCLEOTIDE SEQUENCE</scope>
    <source>
        <strain evidence="4">IBT 30761</strain>
    </source>
</reference>
<dbReference type="AlphaFoldDB" id="A0A9W9K7R4"/>
<dbReference type="GO" id="GO:0032300">
    <property type="term" value="C:mismatch repair complex"/>
    <property type="evidence" value="ECO:0007669"/>
    <property type="project" value="InterPro"/>
</dbReference>
<evidence type="ECO:0000259" key="3">
    <source>
        <dbReference type="SMART" id="SM00853"/>
    </source>
</evidence>
<evidence type="ECO:0000256" key="1">
    <source>
        <dbReference type="ARBA" id="ARBA00006082"/>
    </source>
</evidence>
<dbReference type="InterPro" id="IPR036890">
    <property type="entry name" value="HATPase_C_sf"/>
</dbReference>